<dbReference type="EMBL" id="CAXLJM020000117">
    <property type="protein sequence ID" value="CAL8137356.1"/>
    <property type="molecule type" value="Genomic_DNA"/>
</dbReference>
<evidence type="ECO:0000313" key="1">
    <source>
        <dbReference type="EMBL" id="CAL8137356.1"/>
    </source>
</evidence>
<protein>
    <submittedName>
        <fullName evidence="1">Uncharacterized protein</fullName>
    </submittedName>
</protein>
<keyword evidence="2" id="KW-1185">Reference proteome</keyword>
<proteinExistence type="predicted"/>
<organism evidence="1 2">
    <name type="scientific">Orchesella dallaii</name>
    <dbReference type="NCBI Taxonomy" id="48710"/>
    <lineage>
        <taxon>Eukaryota</taxon>
        <taxon>Metazoa</taxon>
        <taxon>Ecdysozoa</taxon>
        <taxon>Arthropoda</taxon>
        <taxon>Hexapoda</taxon>
        <taxon>Collembola</taxon>
        <taxon>Entomobryomorpha</taxon>
        <taxon>Entomobryoidea</taxon>
        <taxon>Orchesellidae</taxon>
        <taxon>Orchesellinae</taxon>
        <taxon>Orchesella</taxon>
    </lineage>
</organism>
<reference evidence="1 2" key="1">
    <citation type="submission" date="2024-08" db="EMBL/GenBank/DDBJ databases">
        <authorList>
            <person name="Cucini C."/>
            <person name="Frati F."/>
        </authorList>
    </citation>
    <scope>NUCLEOTIDE SEQUENCE [LARGE SCALE GENOMIC DNA]</scope>
</reference>
<dbReference type="Proteomes" id="UP001642540">
    <property type="component" value="Unassembled WGS sequence"/>
</dbReference>
<comment type="caution">
    <text evidence="1">The sequence shown here is derived from an EMBL/GenBank/DDBJ whole genome shotgun (WGS) entry which is preliminary data.</text>
</comment>
<sequence>MQFSFDSIRLNIFAVAKKRLSYLLIQSDGWADANRNRHTSHRMKKKIKMNCLQEVEKLPVAHESKQGEPLLTYVEARHENTEKTRSSNYKQSCSNGSRVFFLDGLSTNIRS</sequence>
<evidence type="ECO:0000313" key="2">
    <source>
        <dbReference type="Proteomes" id="UP001642540"/>
    </source>
</evidence>
<gene>
    <name evidence="1" type="ORF">ODALV1_LOCUS26880</name>
</gene>
<accession>A0ABP1RWL5</accession>
<name>A0ABP1RWL5_9HEXA</name>